<reference evidence="3" key="1">
    <citation type="submission" date="2017-09" db="EMBL/GenBank/DDBJ databases">
        <title>Depth-based differentiation of microbial function through sediment-hosted aquifers and enrichment of novel symbionts in the deep terrestrial subsurface.</title>
        <authorList>
            <person name="Probst A.J."/>
            <person name="Ladd B."/>
            <person name="Jarett J.K."/>
            <person name="Geller-Mcgrath D.E."/>
            <person name="Sieber C.M.K."/>
            <person name="Emerson J.B."/>
            <person name="Anantharaman K."/>
            <person name="Thomas B.C."/>
            <person name="Malmstrom R."/>
            <person name="Stieglmeier M."/>
            <person name="Klingl A."/>
            <person name="Woyke T."/>
            <person name="Ryan C.M."/>
            <person name="Banfield J.F."/>
        </authorList>
    </citation>
    <scope>NUCLEOTIDE SEQUENCE [LARGE SCALE GENOMIC DNA]</scope>
</reference>
<feature type="signal peptide" evidence="1">
    <location>
        <begin position="1"/>
        <end position="21"/>
    </location>
</feature>
<protein>
    <submittedName>
        <fullName evidence="2">Uncharacterized protein</fullName>
    </submittedName>
</protein>
<accession>A0A2H0UCZ8</accession>
<keyword evidence="1" id="KW-0732">Signal</keyword>
<comment type="caution">
    <text evidence="2">The sequence shown here is derived from an EMBL/GenBank/DDBJ whole genome shotgun (WGS) entry which is preliminary data.</text>
</comment>
<dbReference type="Proteomes" id="UP000229344">
    <property type="component" value="Unassembled WGS sequence"/>
</dbReference>
<gene>
    <name evidence="2" type="ORF">COU16_01770</name>
</gene>
<dbReference type="AlphaFoldDB" id="A0A2H0UCZ8"/>
<sequence length="112" mass="11976">MLMLNALSAIALMAALSPTIASNDIDACEGRIFNFPVFIDIDFHNATTAGDCDITLNYRMPPMSDGATIFSVSVVIENGKEVTTGVQITQTTLVCKDGKMVRKEGSTDAVSR</sequence>
<evidence type="ECO:0000313" key="2">
    <source>
        <dbReference type="EMBL" id="PIR84303.1"/>
    </source>
</evidence>
<proteinExistence type="predicted"/>
<evidence type="ECO:0000313" key="3">
    <source>
        <dbReference type="Proteomes" id="UP000229344"/>
    </source>
</evidence>
<organism evidence="2 3">
    <name type="scientific">Candidatus Kaiserbacteria bacterium CG10_big_fil_rev_8_21_14_0_10_47_16</name>
    <dbReference type="NCBI Taxonomy" id="1974608"/>
    <lineage>
        <taxon>Bacteria</taxon>
        <taxon>Candidatus Kaiseribacteriota</taxon>
    </lineage>
</organism>
<dbReference type="EMBL" id="PFBI01000006">
    <property type="protein sequence ID" value="PIR84303.1"/>
    <property type="molecule type" value="Genomic_DNA"/>
</dbReference>
<evidence type="ECO:0000256" key="1">
    <source>
        <dbReference type="SAM" id="SignalP"/>
    </source>
</evidence>
<name>A0A2H0UCZ8_9BACT</name>
<feature type="chain" id="PRO_5013560814" evidence="1">
    <location>
        <begin position="22"/>
        <end position="112"/>
    </location>
</feature>